<dbReference type="EMBL" id="MCOG01000148">
    <property type="protein sequence ID" value="ORY36420.1"/>
    <property type="molecule type" value="Genomic_DNA"/>
</dbReference>
<accession>A0A1Y2BNT5</accession>
<dbReference type="Gene3D" id="3.50.30.10">
    <property type="entry name" value="Phosphohistidine domain"/>
    <property type="match status" value="1"/>
</dbReference>
<proteinExistence type="predicted"/>
<dbReference type="SUPFAM" id="SSF52009">
    <property type="entry name" value="Phosphohistidine domain"/>
    <property type="match status" value="1"/>
</dbReference>
<evidence type="ECO:0000259" key="1">
    <source>
        <dbReference type="Pfam" id="PF00391"/>
    </source>
</evidence>
<comment type="caution">
    <text evidence="2">The sequence shown here is derived from an EMBL/GenBank/DDBJ whole genome shotgun (WGS) entry which is preliminary data.</text>
</comment>
<dbReference type="OrthoDB" id="6123450at2759"/>
<dbReference type="PANTHER" id="PTHR43615:SF1">
    <property type="entry name" value="PPDK_N DOMAIN-CONTAINING PROTEIN"/>
    <property type="match status" value="1"/>
</dbReference>
<dbReference type="STRING" id="1754190.A0A1Y2BNT5"/>
<evidence type="ECO:0000313" key="3">
    <source>
        <dbReference type="Proteomes" id="UP000193920"/>
    </source>
</evidence>
<sequence length="282" mass="32190">MKKYGFRGEGEIDIVNKRYSENPKTIINQVFSALLEYDESNNPQKDFDDTNSNRPEIFRKLYKFASKKGFASEFEKAYFFTVNFFQYRESPKYYIVFVIGSVRKLILKRAEVLLQRNLIDDIDDIFKLKIKSLDHILENIINVEKLLPPGKDSLSCLILEEESFLTKEKKLQKKNQLIGDSVSYGKVRGKAKVLKTVNEKVFNPGEILVTKATDPGWTPLIINCGGIILEVGGMLQHGALVSREFNKPCVVGIENITDIIKDGEEIEVDAIEGIITLLDREE</sequence>
<feature type="domain" description="PEP-utilising enzyme mobile" evidence="1">
    <location>
        <begin position="202"/>
        <end position="273"/>
    </location>
</feature>
<dbReference type="InterPro" id="IPR036637">
    <property type="entry name" value="Phosphohistidine_dom_sf"/>
</dbReference>
<dbReference type="Proteomes" id="UP000193920">
    <property type="component" value="Unassembled WGS sequence"/>
</dbReference>
<dbReference type="GO" id="GO:0016772">
    <property type="term" value="F:transferase activity, transferring phosphorus-containing groups"/>
    <property type="evidence" value="ECO:0007669"/>
    <property type="project" value="InterPro"/>
</dbReference>
<name>A0A1Y2BNT5_9FUNG</name>
<dbReference type="AlphaFoldDB" id="A0A1Y2BNT5"/>
<gene>
    <name evidence="2" type="ORF">LY90DRAFT_673051</name>
</gene>
<organism evidence="2 3">
    <name type="scientific">Neocallimastix californiae</name>
    <dbReference type="NCBI Taxonomy" id="1754190"/>
    <lineage>
        <taxon>Eukaryota</taxon>
        <taxon>Fungi</taxon>
        <taxon>Fungi incertae sedis</taxon>
        <taxon>Chytridiomycota</taxon>
        <taxon>Chytridiomycota incertae sedis</taxon>
        <taxon>Neocallimastigomycetes</taxon>
        <taxon>Neocallimastigales</taxon>
        <taxon>Neocallimastigaceae</taxon>
        <taxon>Neocallimastix</taxon>
    </lineage>
</organism>
<reference evidence="2 3" key="1">
    <citation type="submission" date="2016-08" db="EMBL/GenBank/DDBJ databases">
        <title>A Parts List for Fungal Cellulosomes Revealed by Comparative Genomics.</title>
        <authorList>
            <consortium name="DOE Joint Genome Institute"/>
            <person name="Haitjema C.H."/>
            <person name="Gilmore S.P."/>
            <person name="Henske J.K."/>
            <person name="Solomon K.V."/>
            <person name="De Groot R."/>
            <person name="Kuo A."/>
            <person name="Mondo S.J."/>
            <person name="Salamov A.A."/>
            <person name="Labutti K."/>
            <person name="Zhao Z."/>
            <person name="Chiniquy J."/>
            <person name="Barry K."/>
            <person name="Brewer H.M."/>
            <person name="Purvine S.O."/>
            <person name="Wright A.T."/>
            <person name="Boxma B."/>
            <person name="Van Alen T."/>
            <person name="Hackstein J.H."/>
            <person name="Baker S.E."/>
            <person name="Grigoriev I.V."/>
            <person name="O'Malley M.A."/>
        </authorList>
    </citation>
    <scope>NUCLEOTIDE SEQUENCE [LARGE SCALE GENOMIC DNA]</scope>
    <source>
        <strain evidence="2 3">G1</strain>
    </source>
</reference>
<dbReference type="PANTHER" id="PTHR43615">
    <property type="entry name" value="PHOSPHOENOLPYRUVATE SYNTHASE-RELATED"/>
    <property type="match status" value="1"/>
</dbReference>
<dbReference type="Pfam" id="PF00391">
    <property type="entry name" value="PEP-utilizers"/>
    <property type="match status" value="1"/>
</dbReference>
<dbReference type="InterPro" id="IPR051549">
    <property type="entry name" value="PEP_Utilizing_Enz"/>
</dbReference>
<keyword evidence="3" id="KW-1185">Reference proteome</keyword>
<evidence type="ECO:0000313" key="2">
    <source>
        <dbReference type="EMBL" id="ORY36420.1"/>
    </source>
</evidence>
<protein>
    <submittedName>
        <fullName evidence="2">PEP-utilizers-domain-containing protein</fullName>
    </submittedName>
</protein>
<dbReference type="InterPro" id="IPR008279">
    <property type="entry name" value="PEP-util_enz_mobile_dom"/>
</dbReference>